<sequence length="189" mass="21645">MFKTLRANQVIAIILFILSIGYTFYAFQIPIYPIPRPVDADLFPKVLGFTMLFLSVLLFFEKDKGDIPQEETEDETQETKDLGKDGEDSVSDKTEENVTTPTQDQSESWWMHPKVQVVVTITGVLLYIFLLELAGFVLTTMLFIFLMTLYYGYRKHLINFIVAISVSIGFYFILTRALGVFLPPGFLPF</sequence>
<name>A0ABW0YP21_9BACI</name>
<evidence type="ECO:0000256" key="2">
    <source>
        <dbReference type="SAM" id="Phobius"/>
    </source>
</evidence>
<protein>
    <submittedName>
        <fullName evidence="4">Tripartite tricarboxylate transporter TctB family protein</fullName>
    </submittedName>
</protein>
<keyword evidence="2" id="KW-1133">Transmembrane helix</keyword>
<evidence type="ECO:0000256" key="1">
    <source>
        <dbReference type="SAM" id="MobiDB-lite"/>
    </source>
</evidence>
<dbReference type="Proteomes" id="UP001596142">
    <property type="component" value="Unassembled WGS sequence"/>
</dbReference>
<gene>
    <name evidence="4" type="ORF">ACFPU1_10020</name>
</gene>
<accession>A0ABW0YP21</accession>
<keyword evidence="5" id="KW-1185">Reference proteome</keyword>
<dbReference type="Pfam" id="PF07331">
    <property type="entry name" value="TctB"/>
    <property type="match status" value="1"/>
</dbReference>
<feature type="transmembrane region" description="Helical" evidence="2">
    <location>
        <begin position="157"/>
        <end position="174"/>
    </location>
</feature>
<dbReference type="EMBL" id="JBHSOZ010000004">
    <property type="protein sequence ID" value="MFC5713120.1"/>
    <property type="molecule type" value="Genomic_DNA"/>
</dbReference>
<feature type="domain" description="DUF1468" evidence="3">
    <location>
        <begin position="10"/>
        <end position="183"/>
    </location>
</feature>
<proteinExistence type="predicted"/>
<reference evidence="5" key="1">
    <citation type="journal article" date="2019" name="Int. J. Syst. Evol. Microbiol.">
        <title>The Global Catalogue of Microorganisms (GCM) 10K type strain sequencing project: providing services to taxonomists for standard genome sequencing and annotation.</title>
        <authorList>
            <consortium name="The Broad Institute Genomics Platform"/>
            <consortium name="The Broad Institute Genome Sequencing Center for Infectious Disease"/>
            <person name="Wu L."/>
            <person name="Ma J."/>
        </authorList>
    </citation>
    <scope>NUCLEOTIDE SEQUENCE [LARGE SCALE GENOMIC DNA]</scope>
    <source>
        <strain evidence="5">CECT 7184</strain>
    </source>
</reference>
<evidence type="ECO:0000259" key="3">
    <source>
        <dbReference type="Pfam" id="PF07331"/>
    </source>
</evidence>
<feature type="transmembrane region" description="Helical" evidence="2">
    <location>
        <begin position="124"/>
        <end position="151"/>
    </location>
</feature>
<feature type="region of interest" description="Disordered" evidence="1">
    <location>
        <begin position="68"/>
        <end position="105"/>
    </location>
</feature>
<keyword evidence="2" id="KW-0472">Membrane</keyword>
<dbReference type="RefSeq" id="WP_054637481.1">
    <property type="nucleotide sequence ID" value="NZ_JBHSOZ010000004.1"/>
</dbReference>
<keyword evidence="2" id="KW-0812">Transmembrane</keyword>
<comment type="caution">
    <text evidence="4">The sequence shown here is derived from an EMBL/GenBank/DDBJ whole genome shotgun (WGS) entry which is preliminary data.</text>
</comment>
<evidence type="ECO:0000313" key="5">
    <source>
        <dbReference type="Proteomes" id="UP001596142"/>
    </source>
</evidence>
<evidence type="ECO:0000313" key="4">
    <source>
        <dbReference type="EMBL" id="MFC5713120.1"/>
    </source>
</evidence>
<feature type="compositionally biased region" description="Basic and acidic residues" evidence="1">
    <location>
        <begin position="77"/>
        <end position="96"/>
    </location>
</feature>
<organism evidence="4 5">
    <name type="scientific">Thalassorhabdus alkalitolerans</name>
    <dbReference type="NCBI Taxonomy" id="2282697"/>
    <lineage>
        <taxon>Bacteria</taxon>
        <taxon>Bacillati</taxon>
        <taxon>Bacillota</taxon>
        <taxon>Bacilli</taxon>
        <taxon>Bacillales</taxon>
        <taxon>Bacillaceae</taxon>
        <taxon>Thalassorhabdus</taxon>
    </lineage>
</organism>
<dbReference type="InterPro" id="IPR009936">
    <property type="entry name" value="DUF1468"/>
</dbReference>